<protein>
    <recommendedName>
        <fullName evidence="2">DUF6286 domain-containing protein</fullName>
    </recommendedName>
</protein>
<name>A0A3A5M375_9MICC</name>
<keyword evidence="1" id="KW-0472">Membrane</keyword>
<feature type="domain" description="DUF6286" evidence="2">
    <location>
        <begin position="90"/>
        <end position="192"/>
    </location>
</feature>
<dbReference type="RefSeq" id="WP_120148633.1">
    <property type="nucleotide sequence ID" value="NZ_QZVT01000004.1"/>
</dbReference>
<accession>A0A3A5M375</accession>
<organism evidence="3 4">
    <name type="scientific">Arthrobacter cheniae</name>
    <dbReference type="NCBI Taxonomy" id="1258888"/>
    <lineage>
        <taxon>Bacteria</taxon>
        <taxon>Bacillati</taxon>
        <taxon>Actinomycetota</taxon>
        <taxon>Actinomycetes</taxon>
        <taxon>Micrococcales</taxon>
        <taxon>Micrococcaceae</taxon>
        <taxon>Arthrobacter</taxon>
    </lineage>
</organism>
<dbReference type="InterPro" id="IPR046253">
    <property type="entry name" value="DUF6286"/>
</dbReference>
<dbReference type="Pfam" id="PF19803">
    <property type="entry name" value="DUF6286"/>
    <property type="match status" value="1"/>
</dbReference>
<keyword evidence="1" id="KW-1133">Transmembrane helix</keyword>
<gene>
    <name evidence="3" type="ORF">D6T63_08835</name>
</gene>
<dbReference type="Proteomes" id="UP000272560">
    <property type="component" value="Unassembled WGS sequence"/>
</dbReference>
<sequence length="200" mass="20783">MSPTPLDRSAPASTARLVRRELHASRAVPSVLTAILLIIVCLVLLFEAALKALGDNPFLVDVEAVAAWIGALPSGVPASLLGTGSFLLLVLGVLLLLLALLPGRRARYTIPNERAAVVVDAEVVASSLARRARAEAGVAPEQVLVTVGRSSVTVQIRPTSGIPVDAEAVRAAVADDLRRSSVEPEPRITVVVAESGVIGQ</sequence>
<feature type="transmembrane region" description="Helical" evidence="1">
    <location>
        <begin position="27"/>
        <end position="46"/>
    </location>
</feature>
<evidence type="ECO:0000313" key="4">
    <source>
        <dbReference type="Proteomes" id="UP000272560"/>
    </source>
</evidence>
<comment type="caution">
    <text evidence="3">The sequence shown here is derived from an EMBL/GenBank/DDBJ whole genome shotgun (WGS) entry which is preliminary data.</text>
</comment>
<proteinExistence type="predicted"/>
<evidence type="ECO:0000256" key="1">
    <source>
        <dbReference type="SAM" id="Phobius"/>
    </source>
</evidence>
<dbReference type="EMBL" id="QZVT01000004">
    <property type="protein sequence ID" value="RJT79986.1"/>
    <property type="molecule type" value="Genomic_DNA"/>
</dbReference>
<evidence type="ECO:0000313" key="3">
    <source>
        <dbReference type="EMBL" id="RJT79986.1"/>
    </source>
</evidence>
<keyword evidence="1" id="KW-0812">Transmembrane</keyword>
<evidence type="ECO:0000259" key="2">
    <source>
        <dbReference type="Pfam" id="PF19803"/>
    </source>
</evidence>
<dbReference type="OrthoDB" id="4951169at2"/>
<reference evidence="3 4" key="1">
    <citation type="submission" date="2018-09" db="EMBL/GenBank/DDBJ databases">
        <title>Novel species of Arthrobacter.</title>
        <authorList>
            <person name="Liu Q."/>
            <person name="Xin Y.-H."/>
        </authorList>
    </citation>
    <scope>NUCLEOTIDE SEQUENCE [LARGE SCALE GENOMIC DNA]</scope>
    <source>
        <strain evidence="3 4">Hz2</strain>
    </source>
</reference>
<keyword evidence="4" id="KW-1185">Reference proteome</keyword>
<dbReference type="AlphaFoldDB" id="A0A3A5M375"/>
<feature type="transmembrane region" description="Helical" evidence="1">
    <location>
        <begin position="82"/>
        <end position="101"/>
    </location>
</feature>